<feature type="transmembrane region" description="Helical" evidence="1">
    <location>
        <begin position="148"/>
        <end position="169"/>
    </location>
</feature>
<gene>
    <name evidence="2" type="ORF">GCM10017772_45900</name>
</gene>
<keyword evidence="3" id="KW-1185">Reference proteome</keyword>
<name>A0A919G7X5_9MICO</name>
<reference evidence="2" key="2">
    <citation type="submission" date="2020-09" db="EMBL/GenBank/DDBJ databases">
        <authorList>
            <person name="Sun Q."/>
            <person name="Zhou Y."/>
        </authorList>
    </citation>
    <scope>NUCLEOTIDE SEQUENCE</scope>
    <source>
        <strain evidence="2">CGMCC 4.7398</strain>
    </source>
</reference>
<feature type="transmembrane region" description="Helical" evidence="1">
    <location>
        <begin position="72"/>
        <end position="91"/>
    </location>
</feature>
<sequence length="250" mass="26473">MSVAGNLEERGRLARRRSTRAAENVLTNGMLVVGAWFWGTIILTSVVIAAVQGWFGGLDGGTLQYTLGSARWFMFSLGLILATTTLPMHLAAGGTRRSFVDGLIRSSVFVGLATGIVTAVLLLIEELAWGAIGWDWQFSQGLVPEGSFAVTAASETLVIATYILIGAMLPAGYQRFGAWGGSLWVLALLFLVIFVDWAVHTGYVFGWDTLADAGPGRTLLGLGGGVLAVAIASFGVDRLYRGVSLRSTIG</sequence>
<organism evidence="2 3">
    <name type="scientific">Promicromonospora soli</name>
    <dbReference type="NCBI Taxonomy" id="2035533"/>
    <lineage>
        <taxon>Bacteria</taxon>
        <taxon>Bacillati</taxon>
        <taxon>Actinomycetota</taxon>
        <taxon>Actinomycetes</taxon>
        <taxon>Micrococcales</taxon>
        <taxon>Promicromonosporaceae</taxon>
        <taxon>Promicromonospora</taxon>
    </lineage>
</organism>
<evidence type="ECO:0000313" key="2">
    <source>
        <dbReference type="EMBL" id="GHH79670.1"/>
    </source>
</evidence>
<dbReference type="EMBL" id="BNAS01000010">
    <property type="protein sequence ID" value="GHH79670.1"/>
    <property type="molecule type" value="Genomic_DNA"/>
</dbReference>
<evidence type="ECO:0000256" key="1">
    <source>
        <dbReference type="SAM" id="Phobius"/>
    </source>
</evidence>
<keyword evidence="1" id="KW-1133">Transmembrane helix</keyword>
<feature type="transmembrane region" description="Helical" evidence="1">
    <location>
        <begin position="103"/>
        <end position="124"/>
    </location>
</feature>
<comment type="caution">
    <text evidence="2">The sequence shown here is derived from an EMBL/GenBank/DDBJ whole genome shotgun (WGS) entry which is preliminary data.</text>
</comment>
<proteinExistence type="predicted"/>
<dbReference type="AlphaFoldDB" id="A0A919G7X5"/>
<feature type="transmembrane region" description="Helical" evidence="1">
    <location>
        <begin position="25"/>
        <end position="52"/>
    </location>
</feature>
<evidence type="ECO:0000313" key="3">
    <source>
        <dbReference type="Proteomes" id="UP000627369"/>
    </source>
</evidence>
<dbReference type="RefSeq" id="WP_189671633.1">
    <property type="nucleotide sequence ID" value="NZ_BNAS01000010.1"/>
</dbReference>
<reference evidence="2" key="1">
    <citation type="journal article" date="2014" name="Int. J. Syst. Evol. Microbiol.">
        <title>Complete genome sequence of Corynebacterium casei LMG S-19264T (=DSM 44701T), isolated from a smear-ripened cheese.</title>
        <authorList>
            <consortium name="US DOE Joint Genome Institute (JGI-PGF)"/>
            <person name="Walter F."/>
            <person name="Albersmeier A."/>
            <person name="Kalinowski J."/>
            <person name="Ruckert C."/>
        </authorList>
    </citation>
    <scope>NUCLEOTIDE SEQUENCE</scope>
    <source>
        <strain evidence="2">CGMCC 4.7398</strain>
    </source>
</reference>
<feature type="transmembrane region" description="Helical" evidence="1">
    <location>
        <begin position="176"/>
        <end position="199"/>
    </location>
</feature>
<keyword evidence="1" id="KW-0812">Transmembrane</keyword>
<keyword evidence="1" id="KW-0472">Membrane</keyword>
<dbReference type="Proteomes" id="UP000627369">
    <property type="component" value="Unassembled WGS sequence"/>
</dbReference>
<accession>A0A919G7X5</accession>
<feature type="transmembrane region" description="Helical" evidence="1">
    <location>
        <begin position="219"/>
        <end position="236"/>
    </location>
</feature>
<protein>
    <submittedName>
        <fullName evidence="2">Uncharacterized protein</fullName>
    </submittedName>
</protein>